<evidence type="ECO:0000256" key="4">
    <source>
        <dbReference type="SAM" id="SignalP"/>
    </source>
</evidence>
<dbReference type="GeneID" id="111117016"/>
<name>A0A8B8CAN3_CRAVI</name>
<dbReference type="PANTHER" id="PTHR46751:SF1">
    <property type="entry name" value="WAP FOUR-DISULFIDE CORE DOMAIN PROTEIN 6A"/>
    <property type="match status" value="1"/>
</dbReference>
<dbReference type="Pfam" id="PF00095">
    <property type="entry name" value="WAP"/>
    <property type="match status" value="1"/>
</dbReference>
<dbReference type="PROSITE" id="PS50279">
    <property type="entry name" value="BPTI_KUNITZ_2"/>
    <property type="match status" value="1"/>
</dbReference>
<dbReference type="InterPro" id="IPR008197">
    <property type="entry name" value="WAP_dom"/>
</dbReference>
<comment type="subcellular location">
    <subcellularLocation>
        <location evidence="1">Secreted</location>
    </subcellularLocation>
</comment>
<dbReference type="InterPro" id="IPR036880">
    <property type="entry name" value="Kunitz_BPTI_sf"/>
</dbReference>
<feature type="domain" description="WAP" evidence="6">
    <location>
        <begin position="25"/>
        <end position="77"/>
    </location>
</feature>
<dbReference type="Pfam" id="PF23334">
    <property type="entry name" value="VWC2L_2nd"/>
    <property type="match status" value="1"/>
</dbReference>
<dbReference type="SMART" id="SM00131">
    <property type="entry name" value="KU"/>
    <property type="match status" value="1"/>
</dbReference>
<keyword evidence="2" id="KW-0964">Secreted</keyword>
<keyword evidence="7" id="KW-1185">Reference proteome</keyword>
<dbReference type="GO" id="GO:0005576">
    <property type="term" value="C:extracellular region"/>
    <property type="evidence" value="ECO:0007669"/>
    <property type="project" value="UniProtKB-SubCell"/>
</dbReference>
<dbReference type="OrthoDB" id="6162056at2759"/>
<feature type="domain" description="BPTI/Kunitz inhibitor" evidence="5">
    <location>
        <begin position="173"/>
        <end position="223"/>
    </location>
</feature>
<proteinExistence type="predicted"/>
<organism evidence="7 8">
    <name type="scientific">Crassostrea virginica</name>
    <name type="common">Eastern oyster</name>
    <dbReference type="NCBI Taxonomy" id="6565"/>
    <lineage>
        <taxon>Eukaryota</taxon>
        <taxon>Metazoa</taxon>
        <taxon>Spiralia</taxon>
        <taxon>Lophotrochozoa</taxon>
        <taxon>Mollusca</taxon>
        <taxon>Bivalvia</taxon>
        <taxon>Autobranchia</taxon>
        <taxon>Pteriomorphia</taxon>
        <taxon>Ostreida</taxon>
        <taxon>Ostreoidea</taxon>
        <taxon>Ostreidae</taxon>
        <taxon>Crassostrea</taxon>
    </lineage>
</organism>
<dbReference type="FunFam" id="4.10.410.10:FF:000004">
    <property type="entry name" value="Tissue factor pathway inhibitor"/>
    <property type="match status" value="1"/>
</dbReference>
<dbReference type="InterPro" id="IPR036645">
    <property type="entry name" value="Elafin-like_sf"/>
</dbReference>
<evidence type="ECO:0000259" key="5">
    <source>
        <dbReference type="PROSITE" id="PS50279"/>
    </source>
</evidence>
<dbReference type="InterPro" id="IPR008037">
    <property type="entry name" value="Pacifastin_dom"/>
</dbReference>
<dbReference type="AlphaFoldDB" id="A0A8B8CAN3"/>
<evidence type="ECO:0000256" key="2">
    <source>
        <dbReference type="ARBA" id="ARBA00022525"/>
    </source>
</evidence>
<evidence type="ECO:0000313" key="8">
    <source>
        <dbReference type="RefSeq" id="XP_022311781.1"/>
    </source>
</evidence>
<dbReference type="CDD" id="cd00109">
    <property type="entry name" value="Kunitz-type"/>
    <property type="match status" value="1"/>
</dbReference>
<dbReference type="Gene3D" id="4.10.75.10">
    <property type="entry name" value="Elafin-like"/>
    <property type="match status" value="1"/>
</dbReference>
<keyword evidence="4" id="KW-0732">Signal</keyword>
<accession>A0A8B8CAN3</accession>
<dbReference type="PANTHER" id="PTHR46751">
    <property type="entry name" value="EPPIN"/>
    <property type="match status" value="1"/>
</dbReference>
<evidence type="ECO:0000313" key="7">
    <source>
        <dbReference type="Proteomes" id="UP000694844"/>
    </source>
</evidence>
<dbReference type="Pfam" id="PF05375">
    <property type="entry name" value="Pacifastin_I"/>
    <property type="match status" value="1"/>
</dbReference>
<reference evidence="8" key="1">
    <citation type="submission" date="2025-08" db="UniProtKB">
        <authorList>
            <consortium name="RefSeq"/>
        </authorList>
    </citation>
    <scope>IDENTIFICATION</scope>
    <source>
        <tissue evidence="8">Whole sample</tissue>
    </source>
</reference>
<dbReference type="Pfam" id="PF00014">
    <property type="entry name" value="Kunitz_BPTI"/>
    <property type="match status" value="1"/>
</dbReference>
<dbReference type="PROSITE" id="PS00280">
    <property type="entry name" value="BPTI_KUNITZ_1"/>
    <property type="match status" value="1"/>
</dbReference>
<feature type="signal peptide" evidence="4">
    <location>
        <begin position="1"/>
        <end position="15"/>
    </location>
</feature>
<dbReference type="Gene3D" id="2.10.70.10">
    <property type="entry name" value="Complement Module, domain 1"/>
    <property type="match status" value="2"/>
</dbReference>
<protein>
    <submittedName>
        <fullName evidence="8">Four-domain proteases inhibitor-like isoform X2</fullName>
    </submittedName>
</protein>
<dbReference type="SUPFAM" id="SSF57283">
    <property type="entry name" value="PMP inhibitors"/>
    <property type="match status" value="1"/>
</dbReference>
<dbReference type="SMART" id="SM00217">
    <property type="entry name" value="WAP"/>
    <property type="match status" value="1"/>
</dbReference>
<keyword evidence="3" id="KW-1015">Disulfide bond</keyword>
<dbReference type="InterPro" id="IPR002223">
    <property type="entry name" value="Kunitz_BPTI"/>
</dbReference>
<dbReference type="InterPro" id="IPR051388">
    <property type="entry name" value="Serpin_venom_toxin"/>
</dbReference>
<dbReference type="InterPro" id="IPR020901">
    <property type="entry name" value="Prtase_inh_Kunz-CS"/>
</dbReference>
<dbReference type="SUPFAM" id="SSF57256">
    <property type="entry name" value="Elafin-like"/>
    <property type="match status" value="1"/>
</dbReference>
<dbReference type="GO" id="GO:0004867">
    <property type="term" value="F:serine-type endopeptidase inhibitor activity"/>
    <property type="evidence" value="ECO:0007669"/>
    <property type="project" value="InterPro"/>
</dbReference>
<dbReference type="PRINTS" id="PR00759">
    <property type="entry name" value="BASICPTASE"/>
</dbReference>
<dbReference type="RefSeq" id="XP_022311781.1">
    <property type="nucleotide sequence ID" value="XM_022456073.1"/>
</dbReference>
<sequence>MKAIALILFACYVSSQYVPPPKPFPREKPGTCPVSDIITTCECRPELITCNGDYECPGSQKCCSYGCGCRTSCVDPIGLPGIQKGCRYNGRRYRIGESFPSSDGCNTCTCGVGGQVSCTEKACLQLGCMYNGKRYREGESFPSIDGCNTCSCGAKGRVVCTKRACIKPIKDVCSQPKVVGPCRAAFRRFWYNRRTNQCERFIYGGCRGNENNFETLQECQTRCQRNTYRP</sequence>
<dbReference type="PROSITE" id="PS51390">
    <property type="entry name" value="WAP"/>
    <property type="match status" value="1"/>
</dbReference>
<dbReference type="SUPFAM" id="SSF57362">
    <property type="entry name" value="BPTI-like"/>
    <property type="match status" value="1"/>
</dbReference>
<dbReference type="Gene3D" id="4.10.410.10">
    <property type="entry name" value="Pancreatic trypsin inhibitor Kunitz domain"/>
    <property type="match status" value="1"/>
</dbReference>
<dbReference type="InterPro" id="IPR036201">
    <property type="entry name" value="Pacifastin_dom_sf"/>
</dbReference>
<dbReference type="Proteomes" id="UP000694844">
    <property type="component" value="Chromosome 10"/>
</dbReference>
<dbReference type="PRINTS" id="PR00003">
    <property type="entry name" value="4DISULPHCORE"/>
</dbReference>
<gene>
    <name evidence="8" type="primary">LOC111117016</name>
</gene>
<evidence type="ECO:0000256" key="1">
    <source>
        <dbReference type="ARBA" id="ARBA00004613"/>
    </source>
</evidence>
<feature type="chain" id="PRO_5034715735" evidence="4">
    <location>
        <begin position="16"/>
        <end position="230"/>
    </location>
</feature>
<evidence type="ECO:0000259" key="6">
    <source>
        <dbReference type="PROSITE" id="PS51390"/>
    </source>
</evidence>
<evidence type="ECO:0000256" key="3">
    <source>
        <dbReference type="ARBA" id="ARBA00023157"/>
    </source>
</evidence>